<organism evidence="1 2">
    <name type="scientific">Streptococcus himalayensis</name>
    <dbReference type="NCBI Taxonomy" id="1888195"/>
    <lineage>
        <taxon>Bacteria</taxon>
        <taxon>Bacillati</taxon>
        <taxon>Bacillota</taxon>
        <taxon>Bacilli</taxon>
        <taxon>Lactobacillales</taxon>
        <taxon>Streptococcaceae</taxon>
        <taxon>Streptococcus</taxon>
    </lineage>
</organism>
<dbReference type="OrthoDB" id="3191472at2"/>
<keyword evidence="2" id="KW-1185">Reference proteome</keyword>
<dbReference type="PANTHER" id="PTHR40056:SF1">
    <property type="entry name" value="DUF1836 DOMAIN-CONTAINING PROTEIN"/>
    <property type="match status" value="1"/>
</dbReference>
<gene>
    <name evidence="1" type="ORF">GCM10011510_11260</name>
</gene>
<dbReference type="InterPro" id="IPR014975">
    <property type="entry name" value="DUF1836"/>
</dbReference>
<dbReference type="PANTHER" id="PTHR40056">
    <property type="entry name" value="HYPOTHETICAL CYTOSOLIC PROTEIN"/>
    <property type="match status" value="1"/>
</dbReference>
<proteinExistence type="predicted"/>
<dbReference type="Pfam" id="PF08876">
    <property type="entry name" value="DUF1836"/>
    <property type="match status" value="1"/>
</dbReference>
<evidence type="ECO:0000313" key="2">
    <source>
        <dbReference type="Proteomes" id="UP000660801"/>
    </source>
</evidence>
<reference evidence="1" key="1">
    <citation type="journal article" date="2014" name="Int. J. Syst. Evol. Microbiol.">
        <title>Complete genome sequence of Corynebacterium casei LMG S-19264T (=DSM 44701T), isolated from a smear-ripened cheese.</title>
        <authorList>
            <consortium name="US DOE Joint Genome Institute (JGI-PGF)"/>
            <person name="Walter F."/>
            <person name="Albersmeier A."/>
            <person name="Kalinowski J."/>
            <person name="Ruckert C."/>
        </authorList>
    </citation>
    <scope>NUCLEOTIDE SEQUENCE</scope>
    <source>
        <strain evidence="1">CGMCC 1.15533</strain>
    </source>
</reference>
<sequence length="153" mass="17654">MNQPLIPLWEELPSLDLYLDQVLLYINQINQQVFSLRDKPLTAAMINNYVKHGYLQKPLKKKYSRTQLARLLALTTLKTVFPITDIAETIELLLQTRPSQELYDEFARCINQQAIHTTHPAIQSACETVQLFHQTRRISLHLKGGTHETSSQT</sequence>
<reference evidence="1" key="2">
    <citation type="submission" date="2020-09" db="EMBL/GenBank/DDBJ databases">
        <authorList>
            <person name="Sun Q."/>
            <person name="Zhou Y."/>
        </authorList>
    </citation>
    <scope>NUCLEOTIDE SEQUENCE</scope>
    <source>
        <strain evidence="1">CGMCC 1.15533</strain>
    </source>
</reference>
<dbReference type="EMBL" id="BMJN01000016">
    <property type="protein sequence ID" value="GGE31687.1"/>
    <property type="molecule type" value="Genomic_DNA"/>
</dbReference>
<dbReference type="Proteomes" id="UP000660801">
    <property type="component" value="Unassembled WGS sequence"/>
</dbReference>
<evidence type="ECO:0000313" key="1">
    <source>
        <dbReference type="EMBL" id="GGE31687.1"/>
    </source>
</evidence>
<dbReference type="RefSeq" id="WP_068991942.1">
    <property type="nucleotide sequence ID" value="NZ_BMJN01000016.1"/>
</dbReference>
<name>A0A917A6R7_9STRE</name>
<accession>A0A917A6R7</accession>
<evidence type="ECO:0008006" key="3">
    <source>
        <dbReference type="Google" id="ProtNLM"/>
    </source>
</evidence>
<protein>
    <recommendedName>
        <fullName evidence="3">DUF1836 domain-containing protein</fullName>
    </recommendedName>
</protein>
<comment type="caution">
    <text evidence="1">The sequence shown here is derived from an EMBL/GenBank/DDBJ whole genome shotgun (WGS) entry which is preliminary data.</text>
</comment>
<dbReference type="AlphaFoldDB" id="A0A917A6R7"/>